<reference evidence="4 5" key="1">
    <citation type="journal article" date="2014" name="PLoS Genet.">
        <title>Phylogenetically driven sequencing of extremely halophilic archaea reveals strategies for static and dynamic osmo-response.</title>
        <authorList>
            <person name="Becker E.A."/>
            <person name="Seitzer P.M."/>
            <person name="Tritt A."/>
            <person name="Larsen D."/>
            <person name="Krusor M."/>
            <person name="Yao A.I."/>
            <person name="Wu D."/>
            <person name="Madern D."/>
            <person name="Eisen J.A."/>
            <person name="Darling A.E."/>
            <person name="Facciotti M.T."/>
        </authorList>
    </citation>
    <scope>NUCLEOTIDE SEQUENCE [LARGE SCALE GENOMIC DNA]</scope>
    <source>
        <strain evidence="4 5">JCM 13560</strain>
    </source>
</reference>
<proteinExistence type="predicted"/>
<evidence type="ECO:0000313" key="5">
    <source>
        <dbReference type="Proteomes" id="UP000011575"/>
    </source>
</evidence>
<sequence>MSTKQKTPAAEGEQGASSPQTPLTLTEDASLDTTFDLLKNRRRRLVLRHLATASQPVSLSDLAEHIAAAENGIERDQLSSQQRKRVYISLYQSHLPKMDEAGAIQFDQDRGTISLTDTADSFYEYLDGAPDRTSSHGVPMSKEWRLAVALVTGAAYAAAAFSGLTVLASGAVFLFLCWFVVRNPFS</sequence>
<dbReference type="Proteomes" id="UP000011575">
    <property type="component" value="Unassembled WGS sequence"/>
</dbReference>
<gene>
    <name evidence="4" type="ORF">C461_00247</name>
</gene>
<dbReference type="InterPro" id="IPR036388">
    <property type="entry name" value="WH-like_DNA-bd_sf"/>
</dbReference>
<feature type="transmembrane region" description="Helical" evidence="2">
    <location>
        <begin position="148"/>
        <end position="181"/>
    </location>
</feature>
<dbReference type="EMBL" id="AOJI01000002">
    <property type="protein sequence ID" value="EMA70672.1"/>
    <property type="molecule type" value="Genomic_DNA"/>
</dbReference>
<evidence type="ECO:0000256" key="2">
    <source>
        <dbReference type="SAM" id="Phobius"/>
    </source>
</evidence>
<keyword evidence="2" id="KW-0472">Membrane</keyword>
<dbReference type="Gene3D" id="1.10.10.10">
    <property type="entry name" value="Winged helix-like DNA-binding domain superfamily/Winged helix DNA-binding domain"/>
    <property type="match status" value="1"/>
</dbReference>
<evidence type="ECO:0000259" key="3">
    <source>
        <dbReference type="Pfam" id="PF24035"/>
    </source>
</evidence>
<keyword evidence="5" id="KW-1185">Reference proteome</keyword>
<dbReference type="InterPro" id="IPR055768">
    <property type="entry name" value="DUF7344"/>
</dbReference>
<feature type="compositionally biased region" description="Polar residues" evidence="1">
    <location>
        <begin position="15"/>
        <end position="24"/>
    </location>
</feature>
<evidence type="ECO:0000256" key="1">
    <source>
        <dbReference type="SAM" id="MobiDB-lite"/>
    </source>
</evidence>
<accession>M0PKW9</accession>
<name>M0PKW9_9EURY</name>
<dbReference type="OrthoDB" id="331021at2157"/>
<dbReference type="PATRIC" id="fig|1230454.4.peg.50"/>
<organism evidence="4 5">
    <name type="scientific">Halorubrum aidingense JCM 13560</name>
    <dbReference type="NCBI Taxonomy" id="1230454"/>
    <lineage>
        <taxon>Archaea</taxon>
        <taxon>Methanobacteriati</taxon>
        <taxon>Methanobacteriota</taxon>
        <taxon>Stenosarchaea group</taxon>
        <taxon>Halobacteria</taxon>
        <taxon>Halobacteriales</taxon>
        <taxon>Haloferacaceae</taxon>
        <taxon>Halorubrum</taxon>
    </lineage>
</organism>
<dbReference type="Pfam" id="PF24035">
    <property type="entry name" value="DUF7344"/>
    <property type="match status" value="1"/>
</dbReference>
<dbReference type="RefSeq" id="WP_007997578.1">
    <property type="nucleotide sequence ID" value="NZ_AOJI01000002.1"/>
</dbReference>
<evidence type="ECO:0000313" key="4">
    <source>
        <dbReference type="EMBL" id="EMA70672.1"/>
    </source>
</evidence>
<keyword evidence="2" id="KW-0812">Transmembrane</keyword>
<feature type="region of interest" description="Disordered" evidence="1">
    <location>
        <begin position="1"/>
        <end position="27"/>
    </location>
</feature>
<dbReference type="AlphaFoldDB" id="M0PKW9"/>
<comment type="caution">
    <text evidence="4">The sequence shown here is derived from an EMBL/GenBank/DDBJ whole genome shotgun (WGS) entry which is preliminary data.</text>
</comment>
<keyword evidence="2" id="KW-1133">Transmembrane helix</keyword>
<feature type="domain" description="DUF7344" evidence="3">
    <location>
        <begin position="35"/>
        <end position="113"/>
    </location>
</feature>
<protein>
    <recommendedName>
        <fullName evidence="3">DUF7344 domain-containing protein</fullName>
    </recommendedName>
</protein>